<evidence type="ECO:0000256" key="3">
    <source>
        <dbReference type="ARBA" id="ARBA00022989"/>
    </source>
</evidence>
<dbReference type="GO" id="GO:0016020">
    <property type="term" value="C:membrane"/>
    <property type="evidence" value="ECO:0007669"/>
    <property type="project" value="UniProtKB-SubCell"/>
</dbReference>
<feature type="transmembrane region" description="Helical" evidence="6">
    <location>
        <begin position="189"/>
        <end position="211"/>
    </location>
</feature>
<dbReference type="InterPro" id="IPR052337">
    <property type="entry name" value="SAT4-like"/>
</dbReference>
<dbReference type="EMBL" id="JARJLG010000006">
    <property type="protein sequence ID" value="KAJ7780187.1"/>
    <property type="molecule type" value="Genomic_DNA"/>
</dbReference>
<evidence type="ECO:0000256" key="5">
    <source>
        <dbReference type="ARBA" id="ARBA00038359"/>
    </source>
</evidence>
<feature type="transmembrane region" description="Helical" evidence="6">
    <location>
        <begin position="13"/>
        <end position="31"/>
    </location>
</feature>
<dbReference type="InterPro" id="IPR049326">
    <property type="entry name" value="Rhodopsin_dom_fungi"/>
</dbReference>
<organism evidence="8 9">
    <name type="scientific">Mycena maculata</name>
    <dbReference type="NCBI Taxonomy" id="230809"/>
    <lineage>
        <taxon>Eukaryota</taxon>
        <taxon>Fungi</taxon>
        <taxon>Dikarya</taxon>
        <taxon>Basidiomycota</taxon>
        <taxon>Agaricomycotina</taxon>
        <taxon>Agaricomycetes</taxon>
        <taxon>Agaricomycetidae</taxon>
        <taxon>Agaricales</taxon>
        <taxon>Marasmiineae</taxon>
        <taxon>Mycenaceae</taxon>
        <taxon>Mycena</taxon>
    </lineage>
</organism>
<evidence type="ECO:0000256" key="4">
    <source>
        <dbReference type="ARBA" id="ARBA00023136"/>
    </source>
</evidence>
<accession>A0AAD7K860</accession>
<comment type="caution">
    <text evidence="8">The sequence shown here is derived from an EMBL/GenBank/DDBJ whole genome shotgun (WGS) entry which is preliminary data.</text>
</comment>
<comment type="similarity">
    <text evidence="5">Belongs to the SAT4 family.</text>
</comment>
<dbReference type="AlphaFoldDB" id="A0AAD7K860"/>
<keyword evidence="2 6" id="KW-0812">Transmembrane</keyword>
<name>A0AAD7K860_9AGAR</name>
<feature type="transmembrane region" description="Helical" evidence="6">
    <location>
        <begin position="76"/>
        <end position="100"/>
    </location>
</feature>
<keyword evidence="9" id="KW-1185">Reference proteome</keyword>
<sequence length="354" mass="39034">MINPHDPLVELKITSATCSFFASGTAVYRLYIRRGRLWADDAWALFAFLTLIVQVVAVFLHLPVPNRLSQSARVAVYYLIAMTFYAIIWGSRLSILFSIIRVDPSPERRKRLFWVAVAFVAASLFLFAQLLWVCETESAWKSTPNPQCSLSFQVAICQLVTDIAADVTLLVAPWPLFRSLADKVLRRKLSLIFSTCVVTTIVSLVHAAFILRHGVITVVISALVEDNLSLIVANVPVVVTALIDITGEDTVVDTIRTTSLRFSSLWYNITQPTGHGATAPGTSFVTTLHLRPIAEDGEDAPKVPRDVERAYLKTTKRGSTISSIAWNMNSDDLSEGTVDVTNSFADTSTVTVGR</sequence>
<feature type="transmembrane region" description="Helical" evidence="6">
    <location>
        <begin position="43"/>
        <end position="64"/>
    </location>
</feature>
<evidence type="ECO:0000313" key="8">
    <source>
        <dbReference type="EMBL" id="KAJ7780187.1"/>
    </source>
</evidence>
<dbReference type="PANTHER" id="PTHR33048:SF19">
    <property type="entry name" value="MEMBRANE PROTEIN PTH11-LIKE, PUTATIVE (AFU_ORTHOLOGUE AFUA_1G14080)-RELATED"/>
    <property type="match status" value="1"/>
</dbReference>
<keyword evidence="4 6" id="KW-0472">Membrane</keyword>
<dbReference type="Pfam" id="PF20684">
    <property type="entry name" value="Fung_rhodopsin"/>
    <property type="match status" value="1"/>
</dbReference>
<evidence type="ECO:0000259" key="7">
    <source>
        <dbReference type="Pfam" id="PF20684"/>
    </source>
</evidence>
<proteinExistence type="inferred from homology"/>
<dbReference type="Proteomes" id="UP001215280">
    <property type="component" value="Unassembled WGS sequence"/>
</dbReference>
<feature type="transmembrane region" description="Helical" evidence="6">
    <location>
        <begin position="152"/>
        <end position="177"/>
    </location>
</feature>
<feature type="transmembrane region" description="Helical" evidence="6">
    <location>
        <begin position="112"/>
        <end position="132"/>
    </location>
</feature>
<evidence type="ECO:0000313" key="9">
    <source>
        <dbReference type="Proteomes" id="UP001215280"/>
    </source>
</evidence>
<keyword evidence="3 6" id="KW-1133">Transmembrane helix</keyword>
<gene>
    <name evidence="8" type="ORF">DFH07DRAFT_950234</name>
</gene>
<evidence type="ECO:0000256" key="2">
    <source>
        <dbReference type="ARBA" id="ARBA00022692"/>
    </source>
</evidence>
<protein>
    <recommendedName>
        <fullName evidence="7">Rhodopsin domain-containing protein</fullName>
    </recommendedName>
</protein>
<evidence type="ECO:0000256" key="6">
    <source>
        <dbReference type="SAM" id="Phobius"/>
    </source>
</evidence>
<feature type="domain" description="Rhodopsin" evidence="7">
    <location>
        <begin position="28"/>
        <end position="238"/>
    </location>
</feature>
<dbReference type="PANTHER" id="PTHR33048">
    <property type="entry name" value="PTH11-LIKE INTEGRAL MEMBRANE PROTEIN (AFU_ORTHOLOGUE AFUA_5G11245)"/>
    <property type="match status" value="1"/>
</dbReference>
<comment type="subcellular location">
    <subcellularLocation>
        <location evidence="1">Membrane</location>
        <topology evidence="1">Multi-pass membrane protein</topology>
    </subcellularLocation>
</comment>
<evidence type="ECO:0000256" key="1">
    <source>
        <dbReference type="ARBA" id="ARBA00004141"/>
    </source>
</evidence>
<reference evidence="8" key="1">
    <citation type="submission" date="2023-03" db="EMBL/GenBank/DDBJ databases">
        <title>Massive genome expansion in bonnet fungi (Mycena s.s.) driven by repeated elements and novel gene families across ecological guilds.</title>
        <authorList>
            <consortium name="Lawrence Berkeley National Laboratory"/>
            <person name="Harder C.B."/>
            <person name="Miyauchi S."/>
            <person name="Viragh M."/>
            <person name="Kuo A."/>
            <person name="Thoen E."/>
            <person name="Andreopoulos B."/>
            <person name="Lu D."/>
            <person name="Skrede I."/>
            <person name="Drula E."/>
            <person name="Henrissat B."/>
            <person name="Morin E."/>
            <person name="Kohler A."/>
            <person name="Barry K."/>
            <person name="LaButti K."/>
            <person name="Morin E."/>
            <person name="Salamov A."/>
            <person name="Lipzen A."/>
            <person name="Mereny Z."/>
            <person name="Hegedus B."/>
            <person name="Baldrian P."/>
            <person name="Stursova M."/>
            <person name="Weitz H."/>
            <person name="Taylor A."/>
            <person name="Grigoriev I.V."/>
            <person name="Nagy L.G."/>
            <person name="Martin F."/>
            <person name="Kauserud H."/>
        </authorList>
    </citation>
    <scope>NUCLEOTIDE SEQUENCE</scope>
    <source>
        <strain evidence="8">CBHHK188m</strain>
    </source>
</reference>